<organism evidence="1 2">
    <name type="scientific">Aestuariibaculum lutulentum</name>
    <dbReference type="NCBI Taxonomy" id="2920935"/>
    <lineage>
        <taxon>Bacteria</taxon>
        <taxon>Pseudomonadati</taxon>
        <taxon>Bacteroidota</taxon>
        <taxon>Flavobacteriia</taxon>
        <taxon>Flavobacteriales</taxon>
        <taxon>Flavobacteriaceae</taxon>
    </lineage>
</organism>
<dbReference type="EMBL" id="JAKVQD010000245">
    <property type="protein sequence ID" value="MCH4554346.1"/>
    <property type="molecule type" value="Genomic_DNA"/>
</dbReference>
<feature type="non-terminal residue" evidence="1">
    <location>
        <position position="1"/>
    </location>
</feature>
<reference evidence="1" key="1">
    <citation type="submission" date="2022-02" db="EMBL/GenBank/DDBJ databases">
        <title>Aestuariibaculum sp., a marine bacterium isolated from sediment in Guangxi.</title>
        <authorList>
            <person name="Ying J."/>
        </authorList>
    </citation>
    <scope>NUCLEOTIDE SEQUENCE</scope>
    <source>
        <strain evidence="1">L182</strain>
    </source>
</reference>
<sequence length="85" mass="9543">WAGARRPKKAAARWNGHRLRWGKVDLGGEASSILAVIFHAGRYTIRCVYRSRSREIAPVEALFAPREPPWVSCEHSAFAILAKSK</sequence>
<gene>
    <name evidence="1" type="ORF">MKW35_17125</name>
</gene>
<keyword evidence="2" id="KW-1185">Reference proteome</keyword>
<proteinExistence type="predicted"/>
<comment type="caution">
    <text evidence="1">The sequence shown here is derived from an EMBL/GenBank/DDBJ whole genome shotgun (WGS) entry which is preliminary data.</text>
</comment>
<accession>A0ABS9RN31</accession>
<evidence type="ECO:0000313" key="2">
    <source>
        <dbReference type="Proteomes" id="UP001156141"/>
    </source>
</evidence>
<name>A0ABS9RN31_9FLAO</name>
<dbReference type="Proteomes" id="UP001156141">
    <property type="component" value="Unassembled WGS sequence"/>
</dbReference>
<evidence type="ECO:0000313" key="1">
    <source>
        <dbReference type="EMBL" id="MCH4554346.1"/>
    </source>
</evidence>
<protein>
    <submittedName>
        <fullName evidence="1">Uncharacterized protein</fullName>
    </submittedName>
</protein>